<dbReference type="PANTHER" id="PTHR30363:SF4">
    <property type="entry name" value="GLYCEROL-3-PHOSPHATE REGULON REPRESSOR"/>
    <property type="match status" value="1"/>
</dbReference>
<protein>
    <submittedName>
        <fullName evidence="6">Putative transcriptional regulator</fullName>
    </submittedName>
</protein>
<dbReference type="SUPFAM" id="SSF100950">
    <property type="entry name" value="NagB/RpiA/CoA transferase-like"/>
    <property type="match status" value="1"/>
</dbReference>
<evidence type="ECO:0000313" key="6">
    <source>
        <dbReference type="EMBL" id="ENN87200.1"/>
    </source>
</evidence>
<dbReference type="InterPro" id="IPR036390">
    <property type="entry name" value="WH_DNA-bd_sf"/>
</dbReference>
<dbReference type="SMART" id="SM00420">
    <property type="entry name" value="HTH_DEOR"/>
    <property type="match status" value="1"/>
</dbReference>
<dbReference type="InterPro" id="IPR014036">
    <property type="entry name" value="DeoR-like_C"/>
</dbReference>
<accession>N6UZY3</accession>
<dbReference type="GO" id="GO:0003700">
    <property type="term" value="F:DNA-binding transcription factor activity"/>
    <property type="evidence" value="ECO:0007669"/>
    <property type="project" value="InterPro"/>
</dbReference>
<evidence type="ECO:0000313" key="7">
    <source>
        <dbReference type="Proteomes" id="UP000012429"/>
    </source>
</evidence>
<comment type="caution">
    <text evidence="6">The sequence shown here is derived from an EMBL/GenBank/DDBJ whole genome shotgun (WGS) entry which is preliminary data.</text>
</comment>
<dbReference type="InterPro" id="IPR050313">
    <property type="entry name" value="Carb_Metab_HTH_regulators"/>
</dbReference>
<dbReference type="InterPro" id="IPR037171">
    <property type="entry name" value="NagB/RpiA_transferase-like"/>
</dbReference>
<dbReference type="SUPFAM" id="SSF46785">
    <property type="entry name" value="Winged helix' DNA-binding domain"/>
    <property type="match status" value="1"/>
</dbReference>
<evidence type="ECO:0000256" key="3">
    <source>
        <dbReference type="ARBA" id="ARBA00023163"/>
    </source>
</evidence>
<feature type="region of interest" description="Disordered" evidence="4">
    <location>
        <begin position="1"/>
        <end position="20"/>
    </location>
</feature>
<dbReference type="InterPro" id="IPR036388">
    <property type="entry name" value="WH-like_DNA-bd_sf"/>
</dbReference>
<evidence type="ECO:0000256" key="4">
    <source>
        <dbReference type="SAM" id="MobiDB-lite"/>
    </source>
</evidence>
<evidence type="ECO:0000256" key="1">
    <source>
        <dbReference type="ARBA" id="ARBA00022491"/>
    </source>
</evidence>
<dbReference type="AlphaFoldDB" id="N6UZY3"/>
<dbReference type="Proteomes" id="UP000012429">
    <property type="component" value="Unassembled WGS sequence"/>
</dbReference>
<keyword evidence="2" id="KW-0805">Transcription regulation</keyword>
<name>N6UZY3_9HYPH</name>
<dbReference type="PROSITE" id="PS51000">
    <property type="entry name" value="HTH_DEOR_2"/>
    <property type="match status" value="1"/>
</dbReference>
<dbReference type="Pfam" id="PF08220">
    <property type="entry name" value="HTH_DeoR"/>
    <property type="match status" value="1"/>
</dbReference>
<feature type="compositionally biased region" description="Basic residues" evidence="4">
    <location>
        <begin position="1"/>
        <end position="10"/>
    </location>
</feature>
<dbReference type="InterPro" id="IPR001034">
    <property type="entry name" value="DeoR_HTH"/>
</dbReference>
<reference evidence="6 7" key="1">
    <citation type="journal article" date="2012" name="BMC Genomics">
        <title>Genomic basis of broad host range and environmental adaptability of Rhizobium tropici CIAT 899 and Rhizobium sp. PRF 81 which are used in inoculants for common bean (Phaseolus vulgaris L.).</title>
        <authorList>
            <person name="Ormeno-Orrillo E."/>
            <person name="Menna P."/>
            <person name="Almeida L.G."/>
            <person name="Ollero F.J."/>
            <person name="Nicolas M.F."/>
            <person name="Pains Rodrigues E."/>
            <person name="Shigueyoshi Nakatani A."/>
            <person name="Silva Batista J.S."/>
            <person name="Oliveira Chueire L.M."/>
            <person name="Souza R.C."/>
            <person name="Ribeiro Vasconcelos A.T."/>
            <person name="Megias M."/>
            <person name="Hungria M."/>
            <person name="Martinez-Romero E."/>
        </authorList>
    </citation>
    <scope>NUCLEOTIDE SEQUENCE [LARGE SCALE GENOMIC DNA]</scope>
    <source>
        <strain evidence="6 7">PRF 81</strain>
    </source>
</reference>
<dbReference type="SMART" id="SM01134">
    <property type="entry name" value="DeoRC"/>
    <property type="match status" value="1"/>
</dbReference>
<organism evidence="6 7">
    <name type="scientific">Rhizobium freirei PRF 81</name>
    <dbReference type="NCBI Taxonomy" id="363754"/>
    <lineage>
        <taxon>Bacteria</taxon>
        <taxon>Pseudomonadati</taxon>
        <taxon>Pseudomonadota</taxon>
        <taxon>Alphaproteobacteria</taxon>
        <taxon>Hyphomicrobiales</taxon>
        <taxon>Rhizobiaceae</taxon>
        <taxon>Rhizobium/Agrobacterium group</taxon>
        <taxon>Rhizobium</taxon>
    </lineage>
</organism>
<dbReference type="Pfam" id="PF00455">
    <property type="entry name" value="DeoRC"/>
    <property type="match status" value="1"/>
</dbReference>
<dbReference type="Gene3D" id="1.10.10.10">
    <property type="entry name" value="Winged helix-like DNA-binding domain superfamily/Winged helix DNA-binding domain"/>
    <property type="match status" value="1"/>
</dbReference>
<dbReference type="PATRIC" id="fig|363754.4.peg.2560"/>
<dbReference type="Gene3D" id="3.40.50.1360">
    <property type="match status" value="1"/>
</dbReference>
<gene>
    <name evidence="6" type="ORF">RHSP_24376</name>
</gene>
<proteinExistence type="predicted"/>
<keyword evidence="7" id="KW-1185">Reference proteome</keyword>
<evidence type="ECO:0000256" key="2">
    <source>
        <dbReference type="ARBA" id="ARBA00023015"/>
    </source>
</evidence>
<evidence type="ECO:0000259" key="5">
    <source>
        <dbReference type="PROSITE" id="PS51000"/>
    </source>
</evidence>
<dbReference type="PANTHER" id="PTHR30363">
    <property type="entry name" value="HTH-TYPE TRANSCRIPTIONAL REGULATOR SRLR-RELATED"/>
    <property type="match status" value="1"/>
</dbReference>
<feature type="domain" description="HTH deoR-type" evidence="5">
    <location>
        <begin position="125"/>
        <end position="180"/>
    </location>
</feature>
<dbReference type="PRINTS" id="PR00037">
    <property type="entry name" value="HTHLACR"/>
</dbReference>
<dbReference type="EMBL" id="AQHN01000056">
    <property type="protein sequence ID" value="ENN87200.1"/>
    <property type="molecule type" value="Genomic_DNA"/>
</dbReference>
<keyword evidence="1" id="KW-0678">Repressor</keyword>
<sequence length="382" mass="42658">MYPVFRRRSHSPSGATAQHSLGAKVPYKRVAVKANPQNETNIWFFVGFWDNSQSNERWILQQNASPQVRFALKTASRSDRIDLQTLMLPSHQRLLDPEAAIELRDRTRNRIRTMSGMSQPPLHANHREREILEELRLAGGASRIQFLAERLGVSEETIRRNIRSLEANGLVTKVHGGVHIKDSMIEPPLHLRMNENAEAKRMIAASVAAMIEDGDTLFLDVGSTTAFIAVALQKHQKLFVVTNALSVAHALATRNGNRVFFAGGELRGHDGGAFGMEAANFLRRFNIHHAILSVGAINATSGFMLHDLEEAEYSREAASRAENCIIVADSAKFGRSAPIVLNEPSSFDVLVTDDMPPADIRFMLERNEIELVVANRQRTEQR</sequence>
<dbReference type="STRING" id="363754.RHSP_24376"/>
<keyword evidence="3" id="KW-0804">Transcription</keyword>